<feature type="region of interest" description="Disordered" evidence="1">
    <location>
        <begin position="64"/>
        <end position="131"/>
    </location>
</feature>
<sequence>MPPKSKPAAAAAGLVPGTLNQTQLDIKNRPHLAAKFRRMADLRVNYSGVTKALMPALEELAARTAQNLRDDDHYTPQRPQPPALRPAQSPMGRQFAGGNSPHQRNNDHEDGKRSSQDGLCPAGSGGCIRGKLPEFAKLKGVPADRMVDIELE</sequence>
<dbReference type="Proteomes" id="UP001276659">
    <property type="component" value="Unassembled WGS sequence"/>
</dbReference>
<name>A0AAD9Z0R7_9LECA</name>
<reference evidence="2" key="1">
    <citation type="submission" date="2022-11" db="EMBL/GenBank/DDBJ databases">
        <title>Chromosomal genome sequence assembly and mating type (MAT) locus characterization of the leprose asexual lichenized fungus Lepraria neglecta (Nyl.) Erichsen.</title>
        <authorList>
            <person name="Allen J.L."/>
            <person name="Pfeffer B."/>
        </authorList>
    </citation>
    <scope>NUCLEOTIDE SEQUENCE</scope>
    <source>
        <strain evidence="2">Allen 5258</strain>
    </source>
</reference>
<feature type="compositionally biased region" description="Basic and acidic residues" evidence="1">
    <location>
        <begin position="104"/>
        <end position="115"/>
    </location>
</feature>
<proteinExistence type="predicted"/>
<evidence type="ECO:0000313" key="3">
    <source>
        <dbReference type="Proteomes" id="UP001276659"/>
    </source>
</evidence>
<organism evidence="2 3">
    <name type="scientific">Lepraria neglecta</name>
    <dbReference type="NCBI Taxonomy" id="209136"/>
    <lineage>
        <taxon>Eukaryota</taxon>
        <taxon>Fungi</taxon>
        <taxon>Dikarya</taxon>
        <taxon>Ascomycota</taxon>
        <taxon>Pezizomycotina</taxon>
        <taxon>Lecanoromycetes</taxon>
        <taxon>OSLEUM clade</taxon>
        <taxon>Lecanoromycetidae</taxon>
        <taxon>Lecanorales</taxon>
        <taxon>Lecanorineae</taxon>
        <taxon>Stereocaulaceae</taxon>
        <taxon>Lepraria</taxon>
    </lineage>
</organism>
<gene>
    <name evidence="2" type="ORF">OEA41_008812</name>
</gene>
<evidence type="ECO:0000313" key="2">
    <source>
        <dbReference type="EMBL" id="KAK3169429.1"/>
    </source>
</evidence>
<dbReference type="AlphaFoldDB" id="A0AAD9Z0R7"/>
<evidence type="ECO:0000256" key="1">
    <source>
        <dbReference type="SAM" id="MobiDB-lite"/>
    </source>
</evidence>
<accession>A0AAD9Z0R7</accession>
<comment type="caution">
    <text evidence="2">The sequence shown here is derived from an EMBL/GenBank/DDBJ whole genome shotgun (WGS) entry which is preliminary data.</text>
</comment>
<dbReference type="EMBL" id="JASNWA010000009">
    <property type="protein sequence ID" value="KAK3169429.1"/>
    <property type="molecule type" value="Genomic_DNA"/>
</dbReference>
<protein>
    <submittedName>
        <fullName evidence="2">Uncharacterized protein</fullName>
    </submittedName>
</protein>
<keyword evidence="3" id="KW-1185">Reference proteome</keyword>